<keyword evidence="3 7" id="KW-0479">Metal-binding</keyword>
<comment type="similarity">
    <text evidence="1 7">Belongs to the endoribonuclease YbeY family.</text>
</comment>
<dbReference type="GO" id="GO:0006364">
    <property type="term" value="P:rRNA processing"/>
    <property type="evidence" value="ECO:0007669"/>
    <property type="project" value="UniProtKB-UniRule"/>
</dbReference>
<dbReference type="PANTHER" id="PTHR46986:SF1">
    <property type="entry name" value="ENDORIBONUCLEASE YBEY, CHLOROPLASTIC"/>
    <property type="match status" value="1"/>
</dbReference>
<feature type="binding site" evidence="7">
    <location>
        <position position="126"/>
    </location>
    <ligand>
        <name>Zn(2+)</name>
        <dbReference type="ChEBI" id="CHEBI:29105"/>
        <note>catalytic</note>
    </ligand>
</feature>
<dbReference type="GO" id="GO:0008270">
    <property type="term" value="F:zinc ion binding"/>
    <property type="evidence" value="ECO:0007669"/>
    <property type="project" value="UniProtKB-UniRule"/>
</dbReference>
<dbReference type="Proteomes" id="UP000231602">
    <property type="component" value="Unassembled WGS sequence"/>
</dbReference>
<evidence type="ECO:0000256" key="7">
    <source>
        <dbReference type="HAMAP-Rule" id="MF_00009"/>
    </source>
</evidence>
<keyword evidence="5 7" id="KW-0378">Hydrolase</keyword>
<dbReference type="Gene3D" id="3.40.390.30">
    <property type="entry name" value="Metalloproteases ('zincins'), catalytic domain"/>
    <property type="match status" value="1"/>
</dbReference>
<evidence type="ECO:0000256" key="5">
    <source>
        <dbReference type="ARBA" id="ARBA00022801"/>
    </source>
</evidence>
<keyword evidence="2 7" id="KW-0540">Nuclease</keyword>
<evidence type="ECO:0000256" key="6">
    <source>
        <dbReference type="ARBA" id="ARBA00022833"/>
    </source>
</evidence>
<keyword evidence="6 7" id="KW-0862">Zinc</keyword>
<dbReference type="PANTHER" id="PTHR46986">
    <property type="entry name" value="ENDORIBONUCLEASE YBEY, CHLOROPLASTIC"/>
    <property type="match status" value="1"/>
</dbReference>
<dbReference type="GO" id="GO:0005737">
    <property type="term" value="C:cytoplasm"/>
    <property type="evidence" value="ECO:0007669"/>
    <property type="project" value="UniProtKB-SubCell"/>
</dbReference>
<dbReference type="InterPro" id="IPR002036">
    <property type="entry name" value="YbeY"/>
</dbReference>
<accession>A0A2H0RC58</accession>
<gene>
    <name evidence="7 8" type="primary">ybeY</name>
    <name evidence="8" type="ORF">COV23_01765</name>
</gene>
<feature type="binding site" evidence="7">
    <location>
        <position position="116"/>
    </location>
    <ligand>
        <name>Zn(2+)</name>
        <dbReference type="ChEBI" id="CHEBI:29105"/>
        <note>catalytic</note>
    </ligand>
</feature>
<evidence type="ECO:0000256" key="4">
    <source>
        <dbReference type="ARBA" id="ARBA00022759"/>
    </source>
</evidence>
<comment type="subcellular location">
    <subcellularLocation>
        <location evidence="7">Cytoplasm</location>
    </subcellularLocation>
</comment>
<keyword evidence="7" id="KW-0698">rRNA processing</keyword>
<keyword evidence="4 7" id="KW-0255">Endonuclease</keyword>
<protein>
    <recommendedName>
        <fullName evidence="7">Endoribonuclease YbeY</fullName>
        <ecNumber evidence="7">3.1.-.-</ecNumber>
    </recommendedName>
</protein>
<dbReference type="AlphaFoldDB" id="A0A2H0RC58"/>
<dbReference type="EC" id="3.1.-.-" evidence="7"/>
<dbReference type="Pfam" id="PF02130">
    <property type="entry name" value="YbeY"/>
    <property type="match status" value="1"/>
</dbReference>
<dbReference type="GO" id="GO:0004521">
    <property type="term" value="F:RNA endonuclease activity"/>
    <property type="evidence" value="ECO:0007669"/>
    <property type="project" value="UniProtKB-UniRule"/>
</dbReference>
<evidence type="ECO:0000256" key="2">
    <source>
        <dbReference type="ARBA" id="ARBA00022722"/>
    </source>
</evidence>
<dbReference type="PROSITE" id="PS01306">
    <property type="entry name" value="UPF0054"/>
    <property type="match status" value="1"/>
</dbReference>
<comment type="cofactor">
    <cofactor evidence="7">
        <name>Zn(2+)</name>
        <dbReference type="ChEBI" id="CHEBI:29105"/>
    </cofactor>
    <text evidence="7">Binds 1 zinc ion.</text>
</comment>
<name>A0A2H0RC58_9BACT</name>
<proteinExistence type="inferred from homology"/>
<dbReference type="HAMAP" id="MF_00009">
    <property type="entry name" value="Endoribonucl_YbeY"/>
    <property type="match status" value="1"/>
</dbReference>
<organism evidence="8 9">
    <name type="scientific">Candidatus Wolfebacteria bacterium CG10_big_fil_rev_8_21_14_0_10_31_9</name>
    <dbReference type="NCBI Taxonomy" id="1975070"/>
    <lineage>
        <taxon>Bacteria</taxon>
        <taxon>Candidatus Wolfeibacteriota</taxon>
    </lineage>
</organism>
<sequence length="148" mass="17535">MNIVLVKSVEKKFDKFEKNTKSSVLKILKILKKNNKIIEIYLIGNIEMRRLNREFRGKDKTTNILSFDEPIEFFSVKFNKNKLGEIYLNILQTTDYKLQTTSIKKNLFSIDELLIHGILHLLGYNHLKKMDSEKMEKMERRLIGELVN</sequence>
<reference evidence="8 9" key="1">
    <citation type="submission" date="2017-09" db="EMBL/GenBank/DDBJ databases">
        <title>Depth-based differentiation of microbial function through sediment-hosted aquifers and enrichment of novel symbionts in the deep terrestrial subsurface.</title>
        <authorList>
            <person name="Probst A.J."/>
            <person name="Ladd B."/>
            <person name="Jarett J.K."/>
            <person name="Geller-Mcgrath D.E."/>
            <person name="Sieber C.M."/>
            <person name="Emerson J.B."/>
            <person name="Anantharaman K."/>
            <person name="Thomas B.C."/>
            <person name="Malmstrom R."/>
            <person name="Stieglmeier M."/>
            <person name="Klingl A."/>
            <person name="Woyke T."/>
            <person name="Ryan C.M."/>
            <person name="Banfield J.F."/>
        </authorList>
    </citation>
    <scope>NUCLEOTIDE SEQUENCE [LARGE SCALE GENOMIC DNA]</scope>
    <source>
        <strain evidence="8">CG10_big_fil_rev_8_21_14_0_10_31_9</strain>
    </source>
</reference>
<dbReference type="EMBL" id="PCXV01000028">
    <property type="protein sequence ID" value="PIR44088.1"/>
    <property type="molecule type" value="Genomic_DNA"/>
</dbReference>
<evidence type="ECO:0000256" key="1">
    <source>
        <dbReference type="ARBA" id="ARBA00010875"/>
    </source>
</evidence>
<dbReference type="GO" id="GO:0004222">
    <property type="term" value="F:metalloendopeptidase activity"/>
    <property type="evidence" value="ECO:0007669"/>
    <property type="project" value="InterPro"/>
</dbReference>
<dbReference type="NCBIfam" id="TIGR00043">
    <property type="entry name" value="rRNA maturation RNase YbeY"/>
    <property type="match status" value="1"/>
</dbReference>
<comment type="function">
    <text evidence="7">Single strand-specific metallo-endoribonuclease involved in late-stage 70S ribosome quality control and in maturation of the 3' terminus of the 16S rRNA.</text>
</comment>
<evidence type="ECO:0000313" key="8">
    <source>
        <dbReference type="EMBL" id="PIR44088.1"/>
    </source>
</evidence>
<evidence type="ECO:0000256" key="3">
    <source>
        <dbReference type="ARBA" id="ARBA00022723"/>
    </source>
</evidence>
<dbReference type="InterPro" id="IPR020549">
    <property type="entry name" value="YbeY_CS"/>
</dbReference>
<keyword evidence="7" id="KW-0690">Ribosome biogenesis</keyword>
<comment type="caution">
    <text evidence="8">The sequence shown here is derived from an EMBL/GenBank/DDBJ whole genome shotgun (WGS) entry which is preliminary data.</text>
</comment>
<dbReference type="SUPFAM" id="SSF55486">
    <property type="entry name" value="Metalloproteases ('zincins'), catalytic domain"/>
    <property type="match status" value="1"/>
</dbReference>
<keyword evidence="7" id="KW-0963">Cytoplasm</keyword>
<dbReference type="InterPro" id="IPR023091">
    <property type="entry name" value="MetalPrtase_cat_dom_sf_prd"/>
</dbReference>
<feature type="binding site" evidence="7">
    <location>
        <position position="120"/>
    </location>
    <ligand>
        <name>Zn(2+)</name>
        <dbReference type="ChEBI" id="CHEBI:29105"/>
        <note>catalytic</note>
    </ligand>
</feature>
<evidence type="ECO:0000313" key="9">
    <source>
        <dbReference type="Proteomes" id="UP000231602"/>
    </source>
</evidence>